<feature type="transmembrane region" description="Helical" evidence="7">
    <location>
        <begin position="777"/>
        <end position="799"/>
    </location>
</feature>
<dbReference type="InterPro" id="IPR004869">
    <property type="entry name" value="MMPL_dom"/>
</dbReference>
<comment type="subcellular location">
    <subcellularLocation>
        <location evidence="1">Cell membrane</location>
        <topology evidence="1">Multi-pass membrane protein</topology>
    </subcellularLocation>
</comment>
<dbReference type="GeneID" id="30680593"/>
<keyword evidence="6 7" id="KW-0472">Membrane</keyword>
<evidence type="ECO:0000256" key="3">
    <source>
        <dbReference type="ARBA" id="ARBA00022475"/>
    </source>
</evidence>
<dbReference type="GO" id="GO:0005886">
    <property type="term" value="C:plasma membrane"/>
    <property type="evidence" value="ECO:0007669"/>
    <property type="project" value="UniProtKB-SubCell"/>
</dbReference>
<dbReference type="Proteomes" id="UP000060778">
    <property type="component" value="Chromosome"/>
</dbReference>
<keyword evidence="5 7" id="KW-1133">Transmembrane helix</keyword>
<feature type="transmembrane region" description="Helical" evidence="7">
    <location>
        <begin position="1151"/>
        <end position="1173"/>
    </location>
</feature>
<evidence type="ECO:0000256" key="7">
    <source>
        <dbReference type="SAM" id="Phobius"/>
    </source>
</evidence>
<feature type="transmembrane region" description="Helical" evidence="7">
    <location>
        <begin position="852"/>
        <end position="874"/>
    </location>
</feature>
<evidence type="ECO:0000313" key="9">
    <source>
        <dbReference type="EMBL" id="ALU12651.1"/>
    </source>
</evidence>
<dbReference type="RefSeq" id="WP_075050111.1">
    <property type="nucleotide sequence ID" value="NZ_CP006867.1"/>
</dbReference>
<feature type="domain" description="Membrane transport protein MMPL" evidence="8">
    <location>
        <begin position="1016"/>
        <end position="1207"/>
    </location>
</feature>
<feature type="transmembrane region" description="Helical" evidence="7">
    <location>
        <begin position="7"/>
        <end position="24"/>
    </location>
</feature>
<dbReference type="InterPro" id="IPR050545">
    <property type="entry name" value="Mycobact_MmpL"/>
</dbReference>
<feature type="transmembrane region" description="Helical" evidence="7">
    <location>
        <begin position="1179"/>
        <end position="1205"/>
    </location>
</feature>
<dbReference type="AlphaFoldDB" id="A0A0U3E407"/>
<feature type="domain" description="Membrane transport protein MMPL" evidence="8">
    <location>
        <begin position="629"/>
        <end position="809"/>
    </location>
</feature>
<dbReference type="PATRIC" id="fig|940295.4.peg.1171"/>
<feature type="transmembrane region" description="Helical" evidence="7">
    <location>
        <begin position="811"/>
        <end position="831"/>
    </location>
</feature>
<sequence length="1208" mass="133791">MRRNQALYLTILLTITVIGYLVPIPKVKSGMASAPLLSSSAESMKVSNVTSSSSLNASNVIIFNVTNEEISFSPNFYEKVERILSEFSLNSSLNYNILNEEIRDRVSEALVNYVKQYFPYLSYMKSLINQFDAISIYVVEQMSSLWNLKLLLENLDSVKRNVYSELLNVSKAVNEFEEKFYQTEIETYLKLNESEALLNEKLEMARKIYDSIVKVNEVFRQIYSKFNRVLELECSKGGLSIREVSVIISESNSTLERTFGNVLSNAFLETAAAWPKDLNEICKDPRQRSSFVAQTLARFVSIAPDSLSNDVGELFGLDPESSKTIITIALSLGPKVKREVLESAFVEALRLIYNVPANEAILLLGGIKGHAEARAELIIKYMNVTNGCIATAIRESVTTNSPLSVSLSRCETEGLLKVLNDLYGVDPLSLNVSLAYRGLTSDWLDYFAKETIYEKLRGFGVPHPIAFEIAFEGVKPSEYEVLYQTLNASGSLYAKEIAFAMAHSKDFEQAKKIALVNVFKGYVKELEASGLSQKAAELLLSYLLAWTPGLNDELVNQIVFKVVVTELMERSSSFALSQLVFKLIDVNEFVKELIQCPDIDCALEKTNELSSELASKFISKYTAYELLVGKDEKHPIFLISSPLRYEEVSKIKSVLSNLSGVRDVHFTGTDLLNEDVQLHVNESLNDVNLFSTVAVLLVLLLSTRSLKLTFIPLIIILIVLKVYDLVLFALSQVTGFVPGTIDLIVATATVLGVGIDYTLYATSRSREVGLKEAMKPILLASGVASTGFLLFGALATVFLPSLSSIGVSVPLAIMLTSTLGPLMASSIADVLNVEPMPMPRKKPGLAALSVEFPRLTVALALTLALIGVLTLRYWPPGYDLFLFLPPDAPSVKSLSVLEEYSSPGVIGQTVILLKLRNSSSIAEVTEQIDNLVQYFLESGYFDYAFTVTRPLGKFVSYDYDALKLLGADRFVKGSYVVIYLLPHYPPDSNVMIDYVGYMRSFLKKWVSSKNQFFEEALVGGESAINYDVSNAINNVILSYMTPLMIILSSAIFVVVFERMEFILATAISTLVPIAVSLGLSNLLFRTLFSIPMLWLVVPLLVTAILSIGSDYLVFYLYGVKEGMEKCKVRLNGECVNMLNVLLYTSSKLSKLIMGFALTFSVAYLSMVASKIWALREIGASIGLAAILLLISVAYTLVPAVLALVYRRR</sequence>
<evidence type="ECO:0000256" key="2">
    <source>
        <dbReference type="ARBA" id="ARBA00010157"/>
    </source>
</evidence>
<protein>
    <recommendedName>
        <fullName evidence="8">Membrane transport protein MMPL domain-containing protein</fullName>
    </recommendedName>
</protein>
<evidence type="ECO:0000256" key="4">
    <source>
        <dbReference type="ARBA" id="ARBA00022692"/>
    </source>
</evidence>
<dbReference type="PANTHER" id="PTHR33406">
    <property type="entry name" value="MEMBRANE PROTEIN MJ1562-RELATED"/>
    <property type="match status" value="1"/>
</dbReference>
<dbReference type="SUPFAM" id="SSF82866">
    <property type="entry name" value="Multidrug efflux transporter AcrB transmembrane domain"/>
    <property type="match status" value="2"/>
</dbReference>
<feature type="transmembrane region" description="Helical" evidence="7">
    <location>
        <begin position="736"/>
        <end position="757"/>
    </location>
</feature>
<organism evidence="9 10">
    <name type="scientific">Ignicoccus islandicus DSM 13165</name>
    <dbReference type="NCBI Taxonomy" id="940295"/>
    <lineage>
        <taxon>Archaea</taxon>
        <taxon>Thermoproteota</taxon>
        <taxon>Thermoprotei</taxon>
        <taxon>Desulfurococcales</taxon>
        <taxon>Desulfurococcaceae</taxon>
        <taxon>Ignicoccus</taxon>
    </lineage>
</organism>
<dbReference type="Gene3D" id="1.20.1640.10">
    <property type="entry name" value="Multidrug efflux transporter AcrB transmembrane domain"/>
    <property type="match status" value="1"/>
</dbReference>
<accession>A0A0U3E407</accession>
<evidence type="ECO:0000256" key="1">
    <source>
        <dbReference type="ARBA" id="ARBA00004651"/>
    </source>
</evidence>
<evidence type="ECO:0000313" key="10">
    <source>
        <dbReference type="Proteomes" id="UP000060778"/>
    </source>
</evidence>
<keyword evidence="3" id="KW-1003">Cell membrane</keyword>
<dbReference type="EMBL" id="CP006867">
    <property type="protein sequence ID" value="ALU12651.1"/>
    <property type="molecule type" value="Genomic_DNA"/>
</dbReference>
<dbReference type="OrthoDB" id="386358at2157"/>
<name>A0A0U3E407_9CREN</name>
<evidence type="ECO:0000259" key="8">
    <source>
        <dbReference type="Pfam" id="PF03176"/>
    </source>
</evidence>
<feature type="transmembrane region" description="Helical" evidence="7">
    <location>
        <begin position="1036"/>
        <end position="1056"/>
    </location>
</feature>
<proteinExistence type="inferred from homology"/>
<dbReference type="STRING" id="940295.EYM_06070"/>
<keyword evidence="10" id="KW-1185">Reference proteome</keyword>
<comment type="similarity">
    <text evidence="2">Belongs to the resistance-nodulation-cell division (RND) (TC 2.A.6) family. MmpL subfamily.</text>
</comment>
<feature type="transmembrane region" description="Helical" evidence="7">
    <location>
        <begin position="1061"/>
        <end position="1080"/>
    </location>
</feature>
<evidence type="ECO:0000256" key="5">
    <source>
        <dbReference type="ARBA" id="ARBA00022989"/>
    </source>
</evidence>
<reference evidence="9 10" key="1">
    <citation type="submission" date="2013-11" db="EMBL/GenBank/DDBJ databases">
        <title>Comparative genomics of Ignicoccus.</title>
        <authorList>
            <person name="Podar M."/>
        </authorList>
    </citation>
    <scope>NUCLEOTIDE SEQUENCE [LARGE SCALE GENOMIC DNA]</scope>
    <source>
        <strain evidence="9 10">DSM 13165</strain>
    </source>
</reference>
<dbReference type="Pfam" id="PF03176">
    <property type="entry name" value="MMPL"/>
    <property type="match status" value="2"/>
</dbReference>
<feature type="transmembrane region" description="Helical" evidence="7">
    <location>
        <begin position="710"/>
        <end position="730"/>
    </location>
</feature>
<evidence type="ECO:0000256" key="6">
    <source>
        <dbReference type="ARBA" id="ARBA00023136"/>
    </source>
</evidence>
<dbReference type="KEGG" id="iis:EYM_06070"/>
<dbReference type="PANTHER" id="PTHR33406:SF6">
    <property type="entry name" value="MEMBRANE PROTEIN YDGH-RELATED"/>
    <property type="match status" value="1"/>
</dbReference>
<keyword evidence="4 7" id="KW-0812">Transmembrane</keyword>
<gene>
    <name evidence="9" type="ORF">EYM_06070</name>
</gene>
<feature type="transmembrane region" description="Helical" evidence="7">
    <location>
        <begin position="1092"/>
        <end position="1117"/>
    </location>
</feature>